<evidence type="ECO:0000259" key="1">
    <source>
        <dbReference type="Pfam" id="PF13524"/>
    </source>
</evidence>
<organism evidence="2 3">
    <name type="scientific">Limnohabitans planktonicus II-D5</name>
    <dbReference type="NCBI Taxonomy" id="1293045"/>
    <lineage>
        <taxon>Bacteria</taxon>
        <taxon>Pseudomonadati</taxon>
        <taxon>Pseudomonadota</taxon>
        <taxon>Betaproteobacteria</taxon>
        <taxon>Burkholderiales</taxon>
        <taxon>Comamonadaceae</taxon>
        <taxon>Limnohabitans</taxon>
    </lineage>
</organism>
<name>A0A2T7U908_9BURK</name>
<proteinExistence type="predicted"/>
<dbReference type="AlphaFoldDB" id="A0A2T7U908"/>
<dbReference type="CDD" id="cd03801">
    <property type="entry name" value="GT4_PimA-like"/>
    <property type="match status" value="1"/>
</dbReference>
<dbReference type="OrthoDB" id="8756565at2"/>
<accession>A0A2T7U908</accession>
<gene>
    <name evidence="2" type="ORF">H663_018875</name>
</gene>
<dbReference type="SUPFAM" id="SSF53756">
    <property type="entry name" value="UDP-Glycosyltransferase/glycogen phosphorylase"/>
    <property type="match status" value="1"/>
</dbReference>
<evidence type="ECO:0000313" key="2">
    <source>
        <dbReference type="EMBL" id="PVE41121.1"/>
    </source>
</evidence>
<protein>
    <recommendedName>
        <fullName evidence="1">Spore protein YkvP/CgeB glycosyl transferase-like domain-containing protein</fullName>
    </recommendedName>
</protein>
<comment type="caution">
    <text evidence="2">The sequence shown here is derived from an EMBL/GenBank/DDBJ whole genome shotgun (WGS) entry which is preliminary data.</text>
</comment>
<keyword evidence="3" id="KW-1185">Reference proteome</keyword>
<sequence length="1121" mass="129362">MKPSIVRQAAEAFQSGQYAEAFEFYKQASSMLGENMFWANIRMCEQRLWRTQGGRDYAQIPLAKLRVACVMDEFTYHSYAPECELFQLTPDHVIQELETFNPDLLFIESAWRGKDDLWDRKIATLSQELRSALQWCKSKHIPTMFWNKEDPVHFDTFLTMAQQFDHVFTTDIDCIARYKAAFGHQRVYFLPFACQPKTHNPIELYERKDAFCFAGAYYVRYPERTIDLENFVKEFPKFRPLEIFDRNFGKEDSNYQFPDAYQPYIVGTLPFNEIDKAYKGYNYSINLNSVKQSQTMFARRVYELLGSNTLTVSNFSRGIRVMFGDLVLVSDSGQEIVQRLQSMDTERSSKHRLAGLRKVMLEHSYGQRLSYIASKTLHRMRLNPLPSIVVLASVKTVMEFKNIVTGFLNQSHEKKRLVIIIGDAVDNGRMKLNDDPSIKIISEDKDGVVKFGELVQQGDWISLMHAEDYYGENYLLDLAIATLYTDKGIIGKKSFYQSIQDEIQLTEPNSSYQESAFVAVRSSIISASQVDKKLDIKSWINNNRELFYSMAGLSIDPFNYCKKGWSHSSIEAIKKRVDDEDLDVGVSIDELILTAEQIPPAQSDESSVPTWDARKLMELTGKSTNAAVKFEVVPEGFRVQASLEDGKHQYIYSKVDLPLSQFTETDMFSTHMDNSPGLNLQYVFVFLDDKKQKISHSIHTGNRNHKSVVPENTTFVRLGWRVMGTGVTTVKMLMWGHRQLAPERVLGRSDVLVLTNNYPTYDDLYKNGFVHSRVVAYAQNGVNVDVFRLRKDETHSFHEFSDVDVITGSQEVLHRLLTGGHYKSVLVHFLDAAMWEVLQHYIDKIKVTVWVHGAEIQPWHRREYNYENDDQRKTAILESDVRMKFWQSLLGNISNNLKFVFVSKYFSEEVMHDQKIKIQKNNFKIIHNPIDTELFSFVSKDASQRKRILSIRPFASRQYANDLSVQAILALSKKPWFKELEFRIIGDGKLFDETLAPLRHFENVIIEQRFLKQSEIAQLHKDYGIFLCPTRWDSHGVSRDEAMSSGLIPVTNAVAAIPEFVDERCGFTAPGEDWQGLADAIARMYDSPELFSSMSKSASQRVRNQSNKKFIIEQEMNIFNS</sequence>
<dbReference type="Proteomes" id="UP000037507">
    <property type="component" value="Unassembled WGS sequence"/>
</dbReference>
<feature type="domain" description="Spore protein YkvP/CgeB glycosyl transferase-like" evidence="1">
    <location>
        <begin position="264"/>
        <end position="372"/>
    </location>
</feature>
<reference evidence="2" key="1">
    <citation type="submission" date="2017-04" db="EMBL/GenBank/DDBJ databases">
        <title>Unexpected and diverse lifestyles within the genus Limnohabitans.</title>
        <authorList>
            <person name="Kasalicky V."/>
            <person name="Mehrshad M."/>
            <person name="Andrei S.-A."/>
            <person name="Salcher M."/>
            <person name="Kratochvilova H."/>
            <person name="Simek K."/>
            <person name="Ghai R."/>
        </authorList>
    </citation>
    <scope>NUCLEOTIDE SEQUENCE [LARGE SCALE GENOMIC DNA]</scope>
    <source>
        <strain evidence="2">II-D5</strain>
    </source>
</reference>
<evidence type="ECO:0000313" key="3">
    <source>
        <dbReference type="Proteomes" id="UP000037507"/>
    </source>
</evidence>
<dbReference type="PANTHER" id="PTHR12526">
    <property type="entry name" value="GLYCOSYLTRANSFERASE"/>
    <property type="match status" value="1"/>
</dbReference>
<dbReference type="RefSeq" id="WP_053169761.1">
    <property type="nucleotide sequence ID" value="NZ_LFYT02000039.1"/>
</dbReference>
<dbReference type="Gene3D" id="3.40.50.2000">
    <property type="entry name" value="Glycogen Phosphorylase B"/>
    <property type="match status" value="2"/>
</dbReference>
<dbReference type="InterPro" id="IPR055259">
    <property type="entry name" value="YkvP/CgeB_Glyco_trans-like"/>
</dbReference>
<dbReference type="STRING" id="1293045.H663_03110"/>
<dbReference type="Pfam" id="PF13524">
    <property type="entry name" value="Glyco_trans_1_2"/>
    <property type="match status" value="1"/>
</dbReference>
<dbReference type="PANTHER" id="PTHR12526:SF630">
    <property type="entry name" value="GLYCOSYLTRANSFERASE"/>
    <property type="match status" value="1"/>
</dbReference>
<dbReference type="EMBL" id="LFYT02000039">
    <property type="protein sequence ID" value="PVE41121.1"/>
    <property type="molecule type" value="Genomic_DNA"/>
</dbReference>
<dbReference type="Pfam" id="PF13692">
    <property type="entry name" value="Glyco_trans_1_4"/>
    <property type="match status" value="1"/>
</dbReference>